<organism evidence="2 3">
    <name type="scientific">Myotis lucifugus</name>
    <name type="common">Little brown bat</name>
    <dbReference type="NCBI Taxonomy" id="59463"/>
    <lineage>
        <taxon>Eukaryota</taxon>
        <taxon>Metazoa</taxon>
        <taxon>Chordata</taxon>
        <taxon>Craniata</taxon>
        <taxon>Vertebrata</taxon>
        <taxon>Euteleostomi</taxon>
        <taxon>Mammalia</taxon>
        <taxon>Eutheria</taxon>
        <taxon>Laurasiatheria</taxon>
        <taxon>Chiroptera</taxon>
        <taxon>Yangochiroptera</taxon>
        <taxon>Vespertilionidae</taxon>
        <taxon>Myotis</taxon>
    </lineage>
</organism>
<dbReference type="Proteomes" id="UP000001074">
    <property type="component" value="Unassembled WGS sequence"/>
</dbReference>
<keyword evidence="3" id="KW-1185">Reference proteome</keyword>
<accession>G1Q3N3</accession>
<dbReference type="PANTHER" id="PTHR23232">
    <property type="entry name" value="KRAB DOMAIN C2H2 ZINC FINGER"/>
    <property type="match status" value="1"/>
</dbReference>
<dbReference type="PROSITE" id="PS50805">
    <property type="entry name" value="KRAB"/>
    <property type="match status" value="1"/>
</dbReference>
<dbReference type="InParanoid" id="G1Q3N3"/>
<dbReference type="SMART" id="SM00349">
    <property type="entry name" value="KRAB"/>
    <property type="match status" value="1"/>
</dbReference>
<dbReference type="InterPro" id="IPR050169">
    <property type="entry name" value="Krueppel_C2H2_ZnF"/>
</dbReference>
<name>G1Q3N3_MYOLU</name>
<dbReference type="CDD" id="cd07765">
    <property type="entry name" value="KRAB_A-box"/>
    <property type="match status" value="1"/>
</dbReference>
<reference evidence="2" key="2">
    <citation type="submission" date="2025-08" db="UniProtKB">
        <authorList>
            <consortium name="Ensembl"/>
        </authorList>
    </citation>
    <scope>IDENTIFICATION</scope>
</reference>
<dbReference type="Gene3D" id="6.10.140.140">
    <property type="match status" value="1"/>
</dbReference>
<evidence type="ECO:0000313" key="3">
    <source>
        <dbReference type="Proteomes" id="UP000001074"/>
    </source>
</evidence>
<feature type="domain" description="KRAB" evidence="1">
    <location>
        <begin position="15"/>
        <end position="160"/>
    </location>
</feature>
<protein>
    <recommendedName>
        <fullName evidence="1">KRAB domain-containing protein</fullName>
    </recommendedName>
</protein>
<reference evidence="2" key="3">
    <citation type="submission" date="2025-09" db="UniProtKB">
        <authorList>
            <consortium name="Ensembl"/>
        </authorList>
    </citation>
    <scope>IDENTIFICATION</scope>
</reference>
<dbReference type="eggNOG" id="KOG1721">
    <property type="taxonomic scope" value="Eukaryota"/>
</dbReference>
<evidence type="ECO:0000313" key="2">
    <source>
        <dbReference type="Ensembl" id="ENSMLUP00000018316.1"/>
    </source>
</evidence>
<dbReference type="AlphaFoldDB" id="G1Q3N3"/>
<dbReference type="GO" id="GO:0006355">
    <property type="term" value="P:regulation of DNA-templated transcription"/>
    <property type="evidence" value="ECO:0007669"/>
    <property type="project" value="InterPro"/>
</dbReference>
<proteinExistence type="predicted"/>
<dbReference type="PANTHER" id="PTHR23232:SF133">
    <property type="entry name" value="RIKEN CDNA 1700020N01 GENE"/>
    <property type="match status" value="1"/>
</dbReference>
<dbReference type="STRING" id="59463.ENSMLUP00000018316"/>
<dbReference type="InterPro" id="IPR036051">
    <property type="entry name" value="KRAB_dom_sf"/>
</dbReference>
<dbReference type="SUPFAM" id="SSF109640">
    <property type="entry name" value="KRAB domain (Kruppel-associated box)"/>
    <property type="match status" value="1"/>
</dbReference>
<dbReference type="EMBL" id="AAPE02057000">
    <property type="status" value="NOT_ANNOTATED_CDS"/>
    <property type="molecule type" value="Genomic_DNA"/>
</dbReference>
<dbReference type="GeneTree" id="ENSGT00940000162907"/>
<reference evidence="2 3" key="1">
    <citation type="journal article" date="2011" name="Nature">
        <title>A high-resolution map of human evolutionary constraint using 29 mammals.</title>
        <authorList>
            <person name="Lindblad-Toh K."/>
            <person name="Garber M."/>
            <person name="Zuk O."/>
            <person name="Lin M.F."/>
            <person name="Parker B.J."/>
            <person name="Washietl S."/>
            <person name="Kheradpour P."/>
            <person name="Ernst J."/>
            <person name="Jordan G."/>
            <person name="Mauceli E."/>
            <person name="Ward L.D."/>
            <person name="Lowe C.B."/>
            <person name="Holloway A.K."/>
            <person name="Clamp M."/>
            <person name="Gnerre S."/>
            <person name="Alfoldi J."/>
            <person name="Beal K."/>
            <person name="Chang J."/>
            <person name="Clawson H."/>
            <person name="Cuff J."/>
            <person name="Di Palma F."/>
            <person name="Fitzgerald S."/>
            <person name="Flicek P."/>
            <person name="Guttman M."/>
            <person name="Hubisz M.J."/>
            <person name="Jaffe D.B."/>
            <person name="Jungreis I."/>
            <person name="Kent W.J."/>
            <person name="Kostka D."/>
            <person name="Lara M."/>
            <person name="Martins A.L."/>
            <person name="Massingham T."/>
            <person name="Moltke I."/>
            <person name="Raney B.J."/>
            <person name="Rasmussen M.D."/>
            <person name="Robinson J."/>
            <person name="Stark A."/>
            <person name="Vilella A.J."/>
            <person name="Wen J."/>
            <person name="Xie X."/>
            <person name="Zody M.C."/>
            <person name="Baldwin J."/>
            <person name="Bloom T."/>
            <person name="Chin C.W."/>
            <person name="Heiman D."/>
            <person name="Nicol R."/>
            <person name="Nusbaum C."/>
            <person name="Young S."/>
            <person name="Wilkinson J."/>
            <person name="Worley K.C."/>
            <person name="Kovar C.L."/>
            <person name="Muzny D.M."/>
            <person name="Gibbs R.A."/>
            <person name="Cree A."/>
            <person name="Dihn H.H."/>
            <person name="Fowler G."/>
            <person name="Jhangiani S."/>
            <person name="Joshi V."/>
            <person name="Lee S."/>
            <person name="Lewis L.R."/>
            <person name="Nazareth L.V."/>
            <person name="Okwuonu G."/>
            <person name="Santibanez J."/>
            <person name="Warren W.C."/>
            <person name="Mardis E.R."/>
            <person name="Weinstock G.M."/>
            <person name="Wilson R.K."/>
            <person name="Delehaunty K."/>
            <person name="Dooling D."/>
            <person name="Fronik C."/>
            <person name="Fulton L."/>
            <person name="Fulton B."/>
            <person name="Graves T."/>
            <person name="Minx P."/>
            <person name="Sodergren E."/>
            <person name="Birney E."/>
            <person name="Margulies E.H."/>
            <person name="Herrero J."/>
            <person name="Green E.D."/>
            <person name="Haussler D."/>
            <person name="Siepel A."/>
            <person name="Goldman N."/>
            <person name="Pollard K.S."/>
            <person name="Pedersen J.S."/>
            <person name="Lander E.S."/>
            <person name="Kellis M."/>
        </authorList>
    </citation>
    <scope>NUCLEOTIDE SEQUENCE [LARGE SCALE GENOMIC DNA]</scope>
</reference>
<dbReference type="Pfam" id="PF01352">
    <property type="entry name" value="KRAB"/>
    <property type="match status" value="1"/>
</dbReference>
<dbReference type="HOGENOM" id="CLU_002678_55_0_1"/>
<evidence type="ECO:0000259" key="1">
    <source>
        <dbReference type="PROSITE" id="PS50805"/>
    </source>
</evidence>
<dbReference type="Ensembl" id="ENSMLUT00000025463.1">
    <property type="protein sequence ID" value="ENSMLUP00000018316.1"/>
    <property type="gene ID" value="ENSMLUG00000029837.1"/>
</dbReference>
<dbReference type="InterPro" id="IPR001909">
    <property type="entry name" value="KRAB"/>
</dbReference>
<sequence>MYISTGVGKEEGKDVNFEDVAIAFSQEEWGLLDEAQRLLYFHVMQEVFALVSSVGCWHKMEDEEACSDDSVSIRVESQVRASKKAADTQKTHLCKRCFSVLQHTFHLTGSHAAYFEQKAFCTDACLGDFYFSANPHQEQRNECGEEPWKQAMVRASYVSRCSIYLSSVPSTSREVGEDLQCNSELPQHQA</sequence>